<accession>A0ABV3ZYU2</accession>
<keyword evidence="4 6" id="KW-1133">Transmembrane helix</keyword>
<dbReference type="RefSeq" id="WP_369339956.1">
    <property type="nucleotide sequence ID" value="NZ_JBFYGN010000026.1"/>
</dbReference>
<dbReference type="InterPro" id="IPR017850">
    <property type="entry name" value="Alkaline_phosphatase_core_sf"/>
</dbReference>
<feature type="transmembrane region" description="Helical" evidence="6">
    <location>
        <begin position="20"/>
        <end position="40"/>
    </location>
</feature>
<sequence>MSENRTDATAAEALSWSRAAGRFIFVLPAWLAAVCVVRVGELLAGGALDGRLMLSAAGFDAVDFLRWLPLLFLSAWPLLRRPSPWPLALLWSLLLLAQMALSSYFLVARTPLGSDLFGYSWEEILATVRGADVRVHVAPLLEGLLALAVLWAGLWLAWRPWPRRSWRTAPVLLGLAGLAWLLPLHGGWLQGLDLDSRLRVQDKAGFFLESLAQMLQPTPSLPAVAAAGAAPGAEAAPLNPDYPFLHPDRTPDVLGQYFSPAGRPPSLVFVVVEGLGRDFSGPNARLGSFTPFLDELAGRSLYFDHFIAPQGRTFGVLPSLFGSLPFGERGFADLGSRMPAHPDLFSVLRSNGYDARFYNGTNLDFDSERAYLNRQGVSKLHDLLWYQRDHALPAGSNSWGFPDADLLRLILADEAKQPDAPGIVALQTITMHTDYHFPDQERYRARVLERLRELKIPESRWQYYRDNIDIFSTVVYTDDALREFFTGLQALPGHANTVYIITGDHRLPELPMADVLERHHVPLLIYSPLLKAPARIRAVSSQFDIAPSLLAWLSHSYGLRTPPQAAWLGKGLDMFDAYRNLRDIPVKPVKGEAPGMLSGDWYLLRGQLYRVSSQLAAEAASDAEAQARLQAKLAAFDAANQQMVASGRLLPPEAVDQLVAWDAEKRNAVPAAATEASAAVNLQVRDVQLEKSHVNATFTNAGGRSSKPFVALLVVTDAAGRELAEAGSTPLQLAAGESRALRLSLPAHIAGKDNYLSVVPADPASGKHMGEGVFHLPLESR</sequence>
<comment type="caution">
    <text evidence="8">The sequence shown here is derived from an EMBL/GenBank/DDBJ whole genome shotgun (WGS) entry which is preliminary data.</text>
</comment>
<protein>
    <submittedName>
        <fullName evidence="8">LTA synthase family protein</fullName>
        <ecNumber evidence="8">2.7.8.-</ecNumber>
    </submittedName>
</protein>
<keyword evidence="3 6" id="KW-0812">Transmembrane</keyword>
<dbReference type="PANTHER" id="PTHR47371">
    <property type="entry name" value="LIPOTEICHOIC ACID SYNTHASE"/>
    <property type="match status" value="1"/>
</dbReference>
<organism evidence="8 9">
    <name type="scientific">Comamonas guangdongensis</name>
    <dbReference type="NCBI Taxonomy" id="510515"/>
    <lineage>
        <taxon>Bacteria</taxon>
        <taxon>Pseudomonadati</taxon>
        <taxon>Pseudomonadota</taxon>
        <taxon>Betaproteobacteria</taxon>
        <taxon>Burkholderiales</taxon>
        <taxon>Comamonadaceae</taxon>
        <taxon>Comamonas</taxon>
    </lineage>
</organism>
<comment type="subcellular location">
    <subcellularLocation>
        <location evidence="1">Cell membrane</location>
        <topology evidence="1">Multi-pass membrane protein</topology>
    </subcellularLocation>
</comment>
<evidence type="ECO:0000313" key="8">
    <source>
        <dbReference type="EMBL" id="MEX8194777.1"/>
    </source>
</evidence>
<evidence type="ECO:0000256" key="1">
    <source>
        <dbReference type="ARBA" id="ARBA00004651"/>
    </source>
</evidence>
<dbReference type="Gene3D" id="3.40.720.10">
    <property type="entry name" value="Alkaline Phosphatase, subunit A"/>
    <property type="match status" value="1"/>
</dbReference>
<feature type="transmembrane region" description="Helical" evidence="6">
    <location>
        <begin position="137"/>
        <end position="158"/>
    </location>
</feature>
<feature type="transmembrane region" description="Helical" evidence="6">
    <location>
        <begin position="52"/>
        <end position="73"/>
    </location>
</feature>
<dbReference type="EC" id="2.7.8.-" evidence="8"/>
<keyword evidence="8" id="KW-0808">Transferase</keyword>
<keyword evidence="9" id="KW-1185">Reference proteome</keyword>
<name>A0ABV3ZYU2_9BURK</name>
<dbReference type="CDD" id="cd16015">
    <property type="entry name" value="LTA_synthase"/>
    <property type="match status" value="1"/>
</dbReference>
<gene>
    <name evidence="8" type="ORF">AB6724_18245</name>
</gene>
<feature type="transmembrane region" description="Helical" evidence="6">
    <location>
        <begin position="170"/>
        <end position="189"/>
    </location>
</feature>
<dbReference type="InterPro" id="IPR000917">
    <property type="entry name" value="Sulfatase_N"/>
</dbReference>
<dbReference type="Proteomes" id="UP001561046">
    <property type="component" value="Unassembled WGS sequence"/>
</dbReference>
<evidence type="ECO:0000256" key="2">
    <source>
        <dbReference type="ARBA" id="ARBA00022475"/>
    </source>
</evidence>
<evidence type="ECO:0000259" key="7">
    <source>
        <dbReference type="Pfam" id="PF00884"/>
    </source>
</evidence>
<feature type="transmembrane region" description="Helical" evidence="6">
    <location>
        <begin position="85"/>
        <end position="107"/>
    </location>
</feature>
<evidence type="ECO:0000256" key="6">
    <source>
        <dbReference type="SAM" id="Phobius"/>
    </source>
</evidence>
<evidence type="ECO:0000256" key="4">
    <source>
        <dbReference type="ARBA" id="ARBA00022989"/>
    </source>
</evidence>
<dbReference type="GO" id="GO:0016740">
    <property type="term" value="F:transferase activity"/>
    <property type="evidence" value="ECO:0007669"/>
    <property type="project" value="UniProtKB-KW"/>
</dbReference>
<evidence type="ECO:0000256" key="5">
    <source>
        <dbReference type="ARBA" id="ARBA00023136"/>
    </source>
</evidence>
<evidence type="ECO:0000256" key="3">
    <source>
        <dbReference type="ARBA" id="ARBA00022692"/>
    </source>
</evidence>
<dbReference type="SUPFAM" id="SSF53649">
    <property type="entry name" value="Alkaline phosphatase-like"/>
    <property type="match status" value="1"/>
</dbReference>
<dbReference type="EMBL" id="JBFYGN010000026">
    <property type="protein sequence ID" value="MEX8194777.1"/>
    <property type="molecule type" value="Genomic_DNA"/>
</dbReference>
<keyword evidence="5 6" id="KW-0472">Membrane</keyword>
<reference evidence="8 9" key="1">
    <citation type="journal article" date="2013" name="Int. J. Syst. Evol. Microbiol.">
        <title>Comamonas guangdongensis sp. nov., isolated from subterranean forest sediment, and emended description of the genus Comamonas.</title>
        <authorList>
            <person name="Zhang J."/>
            <person name="Wang Y."/>
            <person name="Zhou S."/>
            <person name="Wu C."/>
            <person name="He J."/>
            <person name="Li F."/>
        </authorList>
    </citation>
    <scope>NUCLEOTIDE SEQUENCE [LARGE SCALE GENOMIC DNA]</scope>
    <source>
        <strain evidence="8 9">CCTCC AB2011133</strain>
    </source>
</reference>
<dbReference type="InterPro" id="IPR050448">
    <property type="entry name" value="OpgB/LTA_synthase_biosynth"/>
</dbReference>
<dbReference type="Pfam" id="PF00884">
    <property type="entry name" value="Sulfatase"/>
    <property type="match status" value="1"/>
</dbReference>
<feature type="domain" description="Sulfatase N-terminal" evidence="7">
    <location>
        <begin position="266"/>
        <end position="553"/>
    </location>
</feature>
<evidence type="ECO:0000313" key="9">
    <source>
        <dbReference type="Proteomes" id="UP001561046"/>
    </source>
</evidence>
<dbReference type="PANTHER" id="PTHR47371:SF3">
    <property type="entry name" value="PHOSPHOGLYCEROL TRANSFERASE I"/>
    <property type="match status" value="1"/>
</dbReference>
<proteinExistence type="predicted"/>
<keyword evidence="2" id="KW-1003">Cell membrane</keyword>